<dbReference type="EMBL" id="ACFW01000030">
    <property type="protein sequence ID" value="EER26416.1"/>
    <property type="molecule type" value="Genomic_DNA"/>
</dbReference>
<feature type="compositionally biased region" description="Pro residues" evidence="1">
    <location>
        <begin position="11"/>
        <end position="24"/>
    </location>
</feature>
<feature type="region of interest" description="Disordered" evidence="1">
    <location>
        <begin position="1"/>
        <end position="43"/>
    </location>
</feature>
<dbReference type="VEuPathDB" id="FungiDB:CPC735_005880"/>
<proteinExistence type="predicted"/>
<dbReference type="HOGENOM" id="CLU_1510467_0_0_1"/>
<evidence type="ECO:0000313" key="3">
    <source>
        <dbReference type="Proteomes" id="UP000009084"/>
    </source>
</evidence>
<dbReference type="AlphaFoldDB" id="C5P9K4"/>
<reference evidence="2 3" key="1">
    <citation type="journal article" date="2009" name="Genome Res.">
        <title>Comparative genomic analyses of the human fungal pathogens Coccidioides and their relatives.</title>
        <authorList>
            <person name="Sharpton T.J."/>
            <person name="Stajich J.E."/>
            <person name="Rounsley S.D."/>
            <person name="Gardner M.J."/>
            <person name="Wortman J.R."/>
            <person name="Jordar V.S."/>
            <person name="Maiti R."/>
            <person name="Kodira C.D."/>
            <person name="Neafsey D.E."/>
            <person name="Zeng Q."/>
            <person name="Hung C.-Y."/>
            <person name="McMahan C."/>
            <person name="Muszewska A."/>
            <person name="Grynberg M."/>
            <person name="Mandel M.A."/>
            <person name="Kellner E.M."/>
            <person name="Barker B.M."/>
            <person name="Galgiani J.N."/>
            <person name="Orbach M.J."/>
            <person name="Kirkland T.N."/>
            <person name="Cole G.T."/>
            <person name="Henn M.R."/>
            <person name="Birren B.W."/>
            <person name="Taylor J.W."/>
        </authorList>
    </citation>
    <scope>NUCLEOTIDE SEQUENCE [LARGE SCALE GENOMIC DNA]</scope>
    <source>
        <strain evidence="3">C735</strain>
    </source>
</reference>
<accession>C5P9K4</accession>
<name>C5P9K4_COCP7</name>
<comment type="caution">
    <text evidence="2">The sequence shown here is derived from an EMBL/GenBank/DDBJ whole genome shotgun (WGS) entry which is preliminary data.</text>
</comment>
<evidence type="ECO:0000313" key="2">
    <source>
        <dbReference type="EMBL" id="EER26416.1"/>
    </source>
</evidence>
<gene>
    <name evidence="2" type="ORF">CPC735_005880</name>
</gene>
<dbReference type="Proteomes" id="UP000009084">
    <property type="component" value="Unassembled WGS sequence"/>
</dbReference>
<evidence type="ECO:0000256" key="1">
    <source>
        <dbReference type="SAM" id="MobiDB-lite"/>
    </source>
</evidence>
<organism evidence="2 3">
    <name type="scientific">Coccidioides posadasii (strain C735)</name>
    <name type="common">Valley fever fungus</name>
    <dbReference type="NCBI Taxonomy" id="222929"/>
    <lineage>
        <taxon>Eukaryota</taxon>
        <taxon>Fungi</taxon>
        <taxon>Dikarya</taxon>
        <taxon>Ascomycota</taxon>
        <taxon>Pezizomycotina</taxon>
        <taxon>Eurotiomycetes</taxon>
        <taxon>Eurotiomycetidae</taxon>
        <taxon>Onygenales</taxon>
        <taxon>Onygenaceae</taxon>
        <taxon>Coccidioides</taxon>
    </lineage>
</organism>
<dbReference type="KEGG" id="cpw:9694044"/>
<sequence>MLQTDRAAEAPAPPPPPPPPPPVAARPGNEAMTSGNDSEEGCAGCHAVTRPSESVTPWKLSGPCSETSSELAWRAGLSTLIRLSEQDSPAAGVPLWVLRTWQVMGWRRSIFGDAGVGLCRNFKMGVRCGLLAVVILSTARAADHSLISTRTISFPDIRPFLPMDVNLERQLDLIAGVA</sequence>
<protein>
    <submittedName>
        <fullName evidence="2">Uncharacterized protein</fullName>
    </submittedName>
</protein>